<accession>A0AAV9GCV1</accession>
<evidence type="ECO:0000313" key="3">
    <source>
        <dbReference type="EMBL" id="KAK4445997.1"/>
    </source>
</evidence>
<gene>
    <name evidence="3" type="ORF">QBC34DRAFT_412197</name>
</gene>
<proteinExistence type="predicted"/>
<dbReference type="PANTHER" id="PTHR24148">
    <property type="entry name" value="ANKYRIN REPEAT DOMAIN-CONTAINING PROTEIN 39 HOMOLOG-RELATED"/>
    <property type="match status" value="1"/>
</dbReference>
<comment type="caution">
    <text evidence="3">The sequence shown here is derived from an EMBL/GenBank/DDBJ whole genome shotgun (WGS) entry which is preliminary data.</text>
</comment>
<dbReference type="AlphaFoldDB" id="A0AAV9GCV1"/>
<reference evidence="3" key="1">
    <citation type="journal article" date="2023" name="Mol. Phylogenet. Evol.">
        <title>Genome-scale phylogeny and comparative genomics of the fungal order Sordariales.</title>
        <authorList>
            <person name="Hensen N."/>
            <person name="Bonometti L."/>
            <person name="Westerberg I."/>
            <person name="Brannstrom I.O."/>
            <person name="Guillou S."/>
            <person name="Cros-Aarteil S."/>
            <person name="Calhoun S."/>
            <person name="Haridas S."/>
            <person name="Kuo A."/>
            <person name="Mondo S."/>
            <person name="Pangilinan J."/>
            <person name="Riley R."/>
            <person name="LaButti K."/>
            <person name="Andreopoulos B."/>
            <person name="Lipzen A."/>
            <person name="Chen C."/>
            <person name="Yan M."/>
            <person name="Daum C."/>
            <person name="Ng V."/>
            <person name="Clum A."/>
            <person name="Steindorff A."/>
            <person name="Ohm R.A."/>
            <person name="Martin F."/>
            <person name="Silar P."/>
            <person name="Natvig D.O."/>
            <person name="Lalanne C."/>
            <person name="Gautier V."/>
            <person name="Ament-Velasquez S.L."/>
            <person name="Kruys A."/>
            <person name="Hutchinson M.I."/>
            <person name="Powell A.J."/>
            <person name="Barry K."/>
            <person name="Miller A.N."/>
            <person name="Grigoriev I.V."/>
            <person name="Debuchy R."/>
            <person name="Gladieux P."/>
            <person name="Hiltunen Thoren M."/>
            <person name="Johannesson H."/>
        </authorList>
    </citation>
    <scope>NUCLEOTIDE SEQUENCE</scope>
    <source>
        <strain evidence="3">PSN243</strain>
    </source>
</reference>
<dbReference type="InterPro" id="IPR052895">
    <property type="entry name" value="HetReg/Transcr_Mod"/>
</dbReference>
<feature type="domain" description="Heterokaryon incompatibility" evidence="2">
    <location>
        <begin position="99"/>
        <end position="266"/>
    </location>
</feature>
<feature type="compositionally biased region" description="Basic and acidic residues" evidence="1">
    <location>
        <begin position="843"/>
        <end position="867"/>
    </location>
</feature>
<dbReference type="PANTHER" id="PTHR24148:SF82">
    <property type="entry name" value="HETEROKARYON INCOMPATIBILITY DOMAIN-CONTAINING PROTEIN"/>
    <property type="match status" value="1"/>
</dbReference>
<organism evidence="3 4">
    <name type="scientific">Podospora aff. communis PSN243</name>
    <dbReference type="NCBI Taxonomy" id="3040156"/>
    <lineage>
        <taxon>Eukaryota</taxon>
        <taxon>Fungi</taxon>
        <taxon>Dikarya</taxon>
        <taxon>Ascomycota</taxon>
        <taxon>Pezizomycotina</taxon>
        <taxon>Sordariomycetes</taxon>
        <taxon>Sordariomycetidae</taxon>
        <taxon>Sordariales</taxon>
        <taxon>Podosporaceae</taxon>
        <taxon>Podospora</taxon>
    </lineage>
</organism>
<dbReference type="Proteomes" id="UP001321760">
    <property type="component" value="Unassembled WGS sequence"/>
</dbReference>
<feature type="region of interest" description="Disordered" evidence="1">
    <location>
        <begin position="762"/>
        <end position="867"/>
    </location>
</feature>
<evidence type="ECO:0000259" key="2">
    <source>
        <dbReference type="Pfam" id="PF06985"/>
    </source>
</evidence>
<name>A0AAV9GCV1_9PEZI</name>
<dbReference type="InterPro" id="IPR010730">
    <property type="entry name" value="HET"/>
</dbReference>
<evidence type="ECO:0000313" key="4">
    <source>
        <dbReference type="Proteomes" id="UP001321760"/>
    </source>
</evidence>
<reference evidence="3" key="2">
    <citation type="submission" date="2023-05" db="EMBL/GenBank/DDBJ databases">
        <authorList>
            <consortium name="Lawrence Berkeley National Laboratory"/>
            <person name="Steindorff A."/>
            <person name="Hensen N."/>
            <person name="Bonometti L."/>
            <person name="Westerberg I."/>
            <person name="Brannstrom I.O."/>
            <person name="Guillou S."/>
            <person name="Cros-Aarteil S."/>
            <person name="Calhoun S."/>
            <person name="Haridas S."/>
            <person name="Kuo A."/>
            <person name="Mondo S."/>
            <person name="Pangilinan J."/>
            <person name="Riley R."/>
            <person name="Labutti K."/>
            <person name="Andreopoulos B."/>
            <person name="Lipzen A."/>
            <person name="Chen C."/>
            <person name="Yanf M."/>
            <person name="Daum C."/>
            <person name="Ng V."/>
            <person name="Clum A."/>
            <person name="Ohm R."/>
            <person name="Martin F."/>
            <person name="Silar P."/>
            <person name="Natvig D."/>
            <person name="Lalanne C."/>
            <person name="Gautier V."/>
            <person name="Ament-Velasquez S.L."/>
            <person name="Kruys A."/>
            <person name="Hutchinson M.I."/>
            <person name="Powell A.J."/>
            <person name="Barry K."/>
            <person name="Miller A.N."/>
            <person name="Grigoriev I.V."/>
            <person name="Debuchy R."/>
            <person name="Gladieux P."/>
            <person name="Thoren M.H."/>
            <person name="Johannesson H."/>
        </authorList>
    </citation>
    <scope>NUCLEOTIDE SEQUENCE</scope>
    <source>
        <strain evidence="3">PSN243</strain>
    </source>
</reference>
<sequence>MESHDSDDDWGDAFEDDDFTSPFAHFEEFEQPRSPTVKETHTRIIDPPPIWTYKPLGRQHETAEVRLLVVEPPIPDRESEVHGELLHYDLWSPLRSTEFEAISYTWRRYDIRRCDETWRCEATWQCGGICRCGNKDINLDTPVPKDEIIFLGNSVLPVTANCVAALKRVRFISKPRVVWIDAVCINQNDLDERGHQVRLMAEIYTKAKRVLVYPGEPEDESHIGLHTISTASMLNFHGSLPYGHVRKALVSLIRQPYFYRVWILQELALAREAVVLYGEHDIKWDFLRCQIRDTLPSHTTASITRILALRRNSPGLLPLLDAARDCRATDPRDKVFALYGMIEVAHRLGYVANYQESVEDTYIRTALDLIPEYGLLPVLARALSWPGSKMAGLPLWAPDWTIPCFPDILTHVSQVDQGPSHDILVDRSQSWFEANGARVCDLHTLWLAGFSPYLFTPELHGQWDSAKDYPAYDPQSSYNKMVCYTLLRSENPRIYDVAKEAELGHPRTQSSSPSTLLNTATEVDYHSTTPSSPSTLFNTAALEDERKHIFVLSNNGPWATFDFAGLCVHVREWSRSTQDTARHRYLSDVFDVMAKDLMDMWIAKARQELQSRPQLLTLASSEPRPLEAVETLCHHSMRTWRRIWERKQRTSNPRGLGWTADILSITWARNVVKLLKAVVDIVEIWEYQLPEELAIGLADINDEALLCEFKRCLEDEVGRMLQENQVVRVPWAGLPDGSLGVGALAFERLRFTRKSLKAEWEEERRQQEQEEILEQPRKDKGEHEQREEEEGTTGKNTKLKRPEGKNAELKNTEPKRADPERVEGESTEGIRIEEDTTQGETVQQERGEETKKQRSRDFFREIRRMLM</sequence>
<evidence type="ECO:0000256" key="1">
    <source>
        <dbReference type="SAM" id="MobiDB-lite"/>
    </source>
</evidence>
<dbReference type="Pfam" id="PF06985">
    <property type="entry name" value="HET"/>
    <property type="match status" value="1"/>
</dbReference>
<feature type="compositionally biased region" description="Basic and acidic residues" evidence="1">
    <location>
        <begin position="762"/>
        <end position="786"/>
    </location>
</feature>
<feature type="compositionally biased region" description="Basic and acidic residues" evidence="1">
    <location>
        <begin position="800"/>
        <end position="834"/>
    </location>
</feature>
<keyword evidence="4" id="KW-1185">Reference proteome</keyword>
<protein>
    <submittedName>
        <fullName evidence="3">Heterokaryon incompatibility protein-domain-containing protein</fullName>
    </submittedName>
</protein>
<dbReference type="EMBL" id="MU865960">
    <property type="protein sequence ID" value="KAK4445997.1"/>
    <property type="molecule type" value="Genomic_DNA"/>
</dbReference>